<sequence>MASTKNNEVMSSRPVGDEEGSVLLVRSVGAIRISLITLTAPRLSNFQE</sequence>
<evidence type="ECO:0000313" key="2">
    <source>
        <dbReference type="Proteomes" id="UP000051952"/>
    </source>
</evidence>
<keyword evidence="2" id="KW-1185">Reference proteome</keyword>
<proteinExistence type="predicted"/>
<evidence type="ECO:0000313" key="1">
    <source>
        <dbReference type="EMBL" id="CUG89947.1"/>
    </source>
</evidence>
<gene>
    <name evidence="1" type="ORF">BSAL_24210</name>
</gene>
<organism evidence="1 2">
    <name type="scientific">Bodo saltans</name>
    <name type="common">Flagellated protozoan</name>
    <dbReference type="NCBI Taxonomy" id="75058"/>
    <lineage>
        <taxon>Eukaryota</taxon>
        <taxon>Discoba</taxon>
        <taxon>Euglenozoa</taxon>
        <taxon>Kinetoplastea</taxon>
        <taxon>Metakinetoplastina</taxon>
        <taxon>Eubodonida</taxon>
        <taxon>Bodonidae</taxon>
        <taxon>Bodo</taxon>
    </lineage>
</organism>
<accession>A0A0S4JIQ3</accession>
<name>A0A0S4JIQ3_BODSA</name>
<reference evidence="2" key="1">
    <citation type="submission" date="2015-09" db="EMBL/GenBank/DDBJ databases">
        <authorList>
            <consortium name="Pathogen Informatics"/>
        </authorList>
    </citation>
    <scope>NUCLEOTIDE SEQUENCE [LARGE SCALE GENOMIC DNA]</scope>
    <source>
        <strain evidence="2">Lake Konstanz</strain>
    </source>
</reference>
<dbReference type="Proteomes" id="UP000051952">
    <property type="component" value="Unassembled WGS sequence"/>
</dbReference>
<dbReference type="AlphaFoldDB" id="A0A0S4JIQ3"/>
<protein>
    <submittedName>
        <fullName evidence="1">Uncharacterized protein</fullName>
    </submittedName>
</protein>
<dbReference type="VEuPathDB" id="TriTrypDB:BSAL_24210"/>
<dbReference type="EMBL" id="CYKH01001780">
    <property type="protein sequence ID" value="CUG89947.1"/>
    <property type="molecule type" value="Genomic_DNA"/>
</dbReference>